<dbReference type="AlphaFoldDB" id="A0A8H7IV38"/>
<name>A0A8H7IV38_9PLEO</name>
<reference evidence="2" key="2">
    <citation type="submission" date="2020-09" db="EMBL/GenBank/DDBJ databases">
        <title>Reference genome assembly for Australian Ascochyta lentis isolate Al4.</title>
        <authorList>
            <person name="Lee R.C."/>
            <person name="Farfan-Caceres L.M."/>
            <person name="Debler J.W."/>
            <person name="Williams A.H."/>
            <person name="Henares B.M."/>
        </authorList>
    </citation>
    <scope>NUCLEOTIDE SEQUENCE</scope>
    <source>
        <strain evidence="2">Al4</strain>
    </source>
</reference>
<gene>
    <name evidence="2" type="ORF">EKO04_010567</name>
</gene>
<keyword evidence="1" id="KW-1133">Transmembrane helix</keyword>
<keyword evidence="1" id="KW-0472">Membrane</keyword>
<evidence type="ECO:0000313" key="3">
    <source>
        <dbReference type="Proteomes" id="UP000651452"/>
    </source>
</evidence>
<protein>
    <submittedName>
        <fullName evidence="2">Uncharacterized protein</fullName>
    </submittedName>
</protein>
<feature type="transmembrane region" description="Helical" evidence="1">
    <location>
        <begin position="128"/>
        <end position="147"/>
    </location>
</feature>
<dbReference type="EMBL" id="RZGK01000021">
    <property type="protein sequence ID" value="KAF9691352.1"/>
    <property type="molecule type" value="Genomic_DNA"/>
</dbReference>
<evidence type="ECO:0000313" key="2">
    <source>
        <dbReference type="EMBL" id="KAF9691352.1"/>
    </source>
</evidence>
<keyword evidence="1" id="KW-0812">Transmembrane</keyword>
<reference evidence="2" key="1">
    <citation type="submission" date="2018-12" db="EMBL/GenBank/DDBJ databases">
        <authorList>
            <person name="Syme R.A."/>
            <person name="Farfan-Caceres L."/>
            <person name="Lichtenzveig J."/>
        </authorList>
    </citation>
    <scope>NUCLEOTIDE SEQUENCE</scope>
    <source>
        <strain evidence="2">Al4</strain>
    </source>
</reference>
<comment type="caution">
    <text evidence="2">The sequence shown here is derived from an EMBL/GenBank/DDBJ whole genome shotgun (WGS) entry which is preliminary data.</text>
</comment>
<proteinExistence type="predicted"/>
<keyword evidence="3" id="KW-1185">Reference proteome</keyword>
<organism evidence="2 3">
    <name type="scientific">Ascochyta lentis</name>
    <dbReference type="NCBI Taxonomy" id="205686"/>
    <lineage>
        <taxon>Eukaryota</taxon>
        <taxon>Fungi</taxon>
        <taxon>Dikarya</taxon>
        <taxon>Ascomycota</taxon>
        <taxon>Pezizomycotina</taxon>
        <taxon>Dothideomycetes</taxon>
        <taxon>Pleosporomycetidae</taxon>
        <taxon>Pleosporales</taxon>
        <taxon>Pleosporineae</taxon>
        <taxon>Didymellaceae</taxon>
        <taxon>Ascochyta</taxon>
    </lineage>
</organism>
<accession>A0A8H7IV38</accession>
<dbReference type="Proteomes" id="UP000651452">
    <property type="component" value="Unassembled WGS sequence"/>
</dbReference>
<dbReference type="OrthoDB" id="3800531at2759"/>
<sequence>MWGQFTSSECEFEYISNMPTVTNVICTILIVGFTVFLEIAVHGKTDCCTTISDENDQSVDTDPDATSREVLLPTIVIEQPGSYKPLPSHAPSVNAEIQDAEVEQSQLSVQPDFCCYPNPSPNVRANRLITAVFLYAVVLAAFITRMHEIKDPYIRPECRRYVSIPEPNWWGVVLLNILPVIAASFSLMRTVVDCLLVRWGQGLTYGGQTGGSAWLTWAPCMPFYLVYIGVGGLFKWPIGWLMGKHRSRWSATRTAIGMRGDIEMQGEEATGLIDDVDGEGSVDGPPAYDGTVYQAARGQAEMGK</sequence>
<evidence type="ECO:0000256" key="1">
    <source>
        <dbReference type="SAM" id="Phobius"/>
    </source>
</evidence>
<feature type="transmembrane region" description="Helical" evidence="1">
    <location>
        <begin position="168"/>
        <end position="188"/>
    </location>
</feature>